<feature type="domain" description="Histidine kinase/HSP90-like ATPase" evidence="8">
    <location>
        <begin position="327"/>
        <end position="438"/>
    </location>
</feature>
<dbReference type="GO" id="GO:0005524">
    <property type="term" value="F:ATP binding"/>
    <property type="evidence" value="ECO:0007669"/>
    <property type="project" value="UniProtKB-KW"/>
</dbReference>
<feature type="transmembrane region" description="Helical" evidence="7">
    <location>
        <begin position="49"/>
        <end position="70"/>
    </location>
</feature>
<sequence>MTSPAAPRPRHSPPGGQRRPPWAAPLASLVVAAAAGAGAVAAAPGTARAWVLGAAVVATVCVVVAVAVAGSRARRADRMRAENDALRQEALRRAGETAHLLNVSLPEVAKRLHDGVGAEAALHAVQRPADPQLAQLLYAVAARCGDLYARAADADAGRARAEHALGDVERLAADVLPEAVARLRTGASAETVLAALPVPADPRLRGLLERTVRDFADSERRAVAAQAASATGLGRVQAKTLRILADLRGMQDKYGGEVFGDLLQLDHTTSQLGLLTDRLALLMGGRSSRAWNKPIVMESILRGAVGRISDYRRVRLHSTSTAAIAGFAAEGVMHLLAELMDNATNFSPPVNEVHVYVEEGTSGLVVTVEDSGLCMPPAAMRRAVASVSGQSNDLAALQGTRLGLAVVGVLAAKYGISVNYRPSSRGGTGVVVLLPPQLLAQQRSAPATTPAPAQTAAPAPAGLPRPAVSPEASVPQETSVRDQRTSVHEQQTPVREQAAPVQDQVVPVREPQRPAPEAPEPAATPNGLPVRPRGRTMEAADRKRLDADEAPAARPAPPLPGRPEAPARPPRPDAGARFGAFHRSQKRQSPPSE</sequence>
<comment type="caution">
    <text evidence="9">The sequence shown here is derived from an EMBL/GenBank/DDBJ whole genome shotgun (WGS) entry which is preliminary data.</text>
</comment>
<keyword evidence="10" id="KW-1185">Reference proteome</keyword>
<gene>
    <name evidence="9" type="ORF">ACFFTU_04815</name>
</gene>
<evidence type="ECO:0000256" key="1">
    <source>
        <dbReference type="ARBA" id="ARBA00000085"/>
    </source>
</evidence>
<keyword evidence="5" id="KW-0418">Kinase</keyword>
<dbReference type="InterPro" id="IPR003594">
    <property type="entry name" value="HATPase_dom"/>
</dbReference>
<protein>
    <recommendedName>
        <fullName evidence="2">histidine kinase</fullName>
        <ecNumber evidence="2">2.7.13.3</ecNumber>
    </recommendedName>
</protein>
<dbReference type="EMBL" id="JBHMCR010000003">
    <property type="protein sequence ID" value="MFB9519274.1"/>
    <property type="molecule type" value="Genomic_DNA"/>
</dbReference>
<evidence type="ECO:0000256" key="4">
    <source>
        <dbReference type="ARBA" id="ARBA00022679"/>
    </source>
</evidence>
<feature type="region of interest" description="Disordered" evidence="6">
    <location>
        <begin position="1"/>
        <end position="21"/>
    </location>
</feature>
<dbReference type="PANTHER" id="PTHR45436">
    <property type="entry name" value="SENSOR HISTIDINE KINASE YKOH"/>
    <property type="match status" value="1"/>
</dbReference>
<keyword evidence="7" id="KW-0472">Membrane</keyword>
<keyword evidence="9" id="KW-0067">ATP-binding</keyword>
<keyword evidence="7" id="KW-0812">Transmembrane</keyword>
<evidence type="ECO:0000313" key="10">
    <source>
        <dbReference type="Proteomes" id="UP001589718"/>
    </source>
</evidence>
<dbReference type="PANTHER" id="PTHR45436:SF5">
    <property type="entry name" value="SENSOR HISTIDINE KINASE TRCS"/>
    <property type="match status" value="1"/>
</dbReference>
<dbReference type="InterPro" id="IPR036890">
    <property type="entry name" value="HATPase_C_sf"/>
</dbReference>
<keyword evidence="4" id="KW-0808">Transferase</keyword>
<dbReference type="Proteomes" id="UP001589718">
    <property type="component" value="Unassembled WGS sequence"/>
</dbReference>
<dbReference type="Pfam" id="PF02518">
    <property type="entry name" value="HATPase_c"/>
    <property type="match status" value="1"/>
</dbReference>
<name>A0ABV5P802_STRCM</name>
<dbReference type="InterPro" id="IPR050428">
    <property type="entry name" value="TCS_sensor_his_kinase"/>
</dbReference>
<organism evidence="9 10">
    <name type="scientific">Streptomyces cremeus</name>
    <dbReference type="NCBI Taxonomy" id="66881"/>
    <lineage>
        <taxon>Bacteria</taxon>
        <taxon>Bacillati</taxon>
        <taxon>Actinomycetota</taxon>
        <taxon>Actinomycetes</taxon>
        <taxon>Kitasatosporales</taxon>
        <taxon>Streptomycetaceae</taxon>
        <taxon>Streptomyces</taxon>
    </lineage>
</organism>
<feature type="transmembrane region" description="Helical" evidence="7">
    <location>
        <begin position="21"/>
        <end position="43"/>
    </location>
</feature>
<dbReference type="EC" id="2.7.13.3" evidence="2"/>
<dbReference type="Gene3D" id="3.30.565.10">
    <property type="entry name" value="Histidine kinase-like ATPase, C-terminal domain"/>
    <property type="match status" value="1"/>
</dbReference>
<evidence type="ECO:0000313" key="9">
    <source>
        <dbReference type="EMBL" id="MFB9519274.1"/>
    </source>
</evidence>
<dbReference type="SUPFAM" id="SSF55874">
    <property type="entry name" value="ATPase domain of HSP90 chaperone/DNA topoisomerase II/histidine kinase"/>
    <property type="match status" value="1"/>
</dbReference>
<proteinExistence type="predicted"/>
<accession>A0ABV5P802</accession>
<feature type="region of interest" description="Disordered" evidence="6">
    <location>
        <begin position="442"/>
        <end position="593"/>
    </location>
</feature>
<keyword evidence="9" id="KW-0547">Nucleotide-binding</keyword>
<feature type="compositionally biased region" description="Pro residues" evidence="6">
    <location>
        <begin position="554"/>
        <end position="569"/>
    </location>
</feature>
<evidence type="ECO:0000256" key="5">
    <source>
        <dbReference type="ARBA" id="ARBA00022777"/>
    </source>
</evidence>
<feature type="compositionally biased region" description="Low complexity" evidence="6">
    <location>
        <begin position="497"/>
        <end position="509"/>
    </location>
</feature>
<reference evidence="9 10" key="1">
    <citation type="submission" date="2024-09" db="EMBL/GenBank/DDBJ databases">
        <authorList>
            <person name="Sun Q."/>
            <person name="Mori K."/>
        </authorList>
    </citation>
    <scope>NUCLEOTIDE SEQUENCE [LARGE SCALE GENOMIC DNA]</scope>
    <source>
        <strain evidence="9 10">JCM 4362</strain>
    </source>
</reference>
<comment type="catalytic activity">
    <reaction evidence="1">
        <text>ATP + protein L-histidine = ADP + protein N-phospho-L-histidine.</text>
        <dbReference type="EC" id="2.7.13.3"/>
    </reaction>
</comment>
<evidence type="ECO:0000256" key="7">
    <source>
        <dbReference type="SAM" id="Phobius"/>
    </source>
</evidence>
<feature type="compositionally biased region" description="Low complexity" evidence="6">
    <location>
        <begin position="442"/>
        <end position="466"/>
    </location>
</feature>
<feature type="compositionally biased region" description="Basic and acidic residues" evidence="6">
    <location>
        <begin position="535"/>
        <end position="547"/>
    </location>
</feature>
<keyword evidence="7" id="KW-1133">Transmembrane helix</keyword>
<dbReference type="RefSeq" id="WP_345225781.1">
    <property type="nucleotide sequence ID" value="NZ_BAAAXE010000013.1"/>
</dbReference>
<evidence type="ECO:0000256" key="6">
    <source>
        <dbReference type="SAM" id="MobiDB-lite"/>
    </source>
</evidence>
<evidence type="ECO:0000256" key="2">
    <source>
        <dbReference type="ARBA" id="ARBA00012438"/>
    </source>
</evidence>
<dbReference type="SMART" id="SM00387">
    <property type="entry name" value="HATPase_c"/>
    <property type="match status" value="1"/>
</dbReference>
<keyword evidence="3" id="KW-0597">Phosphoprotein</keyword>
<evidence type="ECO:0000259" key="8">
    <source>
        <dbReference type="SMART" id="SM00387"/>
    </source>
</evidence>
<evidence type="ECO:0000256" key="3">
    <source>
        <dbReference type="ARBA" id="ARBA00022553"/>
    </source>
</evidence>